<gene>
    <name evidence="16" type="ORF">ATO10_10605</name>
</gene>
<dbReference type="GO" id="GO:0019144">
    <property type="term" value="F:ADP-sugar diphosphatase activity"/>
    <property type="evidence" value="ECO:0007669"/>
    <property type="project" value="TreeGrafter"/>
</dbReference>
<evidence type="ECO:0000256" key="7">
    <source>
        <dbReference type="ARBA" id="ARBA00022842"/>
    </source>
</evidence>
<protein>
    <recommendedName>
        <fullName evidence="4">ADP-ribose pyrophosphatase</fullName>
        <ecNumber evidence="3">3.6.1.13</ecNumber>
    </recommendedName>
    <alternativeName>
        <fullName evidence="9">ADP-ribose diphosphatase</fullName>
    </alternativeName>
    <alternativeName>
        <fullName evidence="11">ADP-ribose phosphohydrolase</fullName>
    </alternativeName>
    <alternativeName>
        <fullName evidence="10">Adenosine diphosphoribose pyrophosphatase</fullName>
    </alternativeName>
</protein>
<dbReference type="NCBIfam" id="TIGR00052">
    <property type="entry name" value="nudix-type nucleoside diphosphatase, YffH/AdpP family"/>
    <property type="match status" value="1"/>
</dbReference>
<evidence type="ECO:0000256" key="4">
    <source>
        <dbReference type="ARBA" id="ARBA00013297"/>
    </source>
</evidence>
<dbReference type="Gene3D" id="3.10.490.10">
    <property type="entry name" value="Gamma-glutamyl cyclotransferase-like"/>
    <property type="match status" value="1"/>
</dbReference>
<dbReference type="PROSITE" id="PS51462">
    <property type="entry name" value="NUDIX"/>
    <property type="match status" value="1"/>
</dbReference>
<evidence type="ECO:0000256" key="14">
    <source>
        <dbReference type="PIRSR" id="PIRSR604385-3"/>
    </source>
</evidence>
<dbReference type="SUPFAM" id="SSF110857">
    <property type="entry name" value="Gamma-glutamyl cyclotransferase-like"/>
    <property type="match status" value="1"/>
</dbReference>
<feature type="binding site" evidence="13">
    <location>
        <position position="277"/>
    </location>
    <ligand>
        <name>Mg(2+)</name>
        <dbReference type="ChEBI" id="CHEBI:18420"/>
        <label>1</label>
    </ligand>
</feature>
<dbReference type="AlphaFoldDB" id="A0A058ZKQ7"/>
<evidence type="ECO:0000313" key="17">
    <source>
        <dbReference type="Proteomes" id="UP000024836"/>
    </source>
</evidence>
<dbReference type="InterPro" id="IPR015797">
    <property type="entry name" value="NUDIX_hydrolase-like_dom_sf"/>
</dbReference>
<dbReference type="Proteomes" id="UP000024836">
    <property type="component" value="Unassembled WGS sequence"/>
</dbReference>
<feature type="binding site" evidence="13">
    <location>
        <position position="330"/>
    </location>
    <ligand>
        <name>Mg(2+)</name>
        <dbReference type="ChEBI" id="CHEBI:18420"/>
        <label>1</label>
    </ligand>
</feature>
<dbReference type="PATRIC" id="fig|1461693.3.peg.2148"/>
<dbReference type="PANTHER" id="PTHR11839">
    <property type="entry name" value="UDP/ADP-SUGAR PYROPHOSPHATASE"/>
    <property type="match status" value="1"/>
</dbReference>
<evidence type="ECO:0000256" key="5">
    <source>
        <dbReference type="ARBA" id="ARBA00022723"/>
    </source>
</evidence>
<dbReference type="CDD" id="cd24155">
    <property type="entry name" value="NUDIX_ADPRase"/>
    <property type="match status" value="1"/>
</dbReference>
<proteinExistence type="inferred from homology"/>
<dbReference type="Pfam" id="PF06094">
    <property type="entry name" value="GGACT"/>
    <property type="match status" value="1"/>
</dbReference>
<evidence type="ECO:0000256" key="1">
    <source>
        <dbReference type="ARBA" id="ARBA00001946"/>
    </source>
</evidence>
<keyword evidence="6" id="KW-0378">Hydrolase</keyword>
<feature type="domain" description="Nudix hydrolase" evidence="15">
    <location>
        <begin position="219"/>
        <end position="359"/>
    </location>
</feature>
<name>A0A058ZKQ7_9RHOB</name>
<evidence type="ECO:0000256" key="3">
    <source>
        <dbReference type="ARBA" id="ARBA00012453"/>
    </source>
</evidence>
<dbReference type="GO" id="GO:0005829">
    <property type="term" value="C:cytosol"/>
    <property type="evidence" value="ECO:0007669"/>
    <property type="project" value="TreeGrafter"/>
</dbReference>
<comment type="cofactor">
    <cofactor evidence="1 13">
        <name>Mg(2+)</name>
        <dbReference type="ChEBI" id="CHEBI:18420"/>
    </cofactor>
</comment>
<dbReference type="InterPro" id="IPR013024">
    <property type="entry name" value="GGCT-like"/>
</dbReference>
<feature type="binding site" evidence="13">
    <location>
        <position position="261"/>
    </location>
    <ligand>
        <name>Mg(2+)</name>
        <dbReference type="ChEBI" id="CHEBI:18420"/>
        <label>1</label>
    </ligand>
</feature>
<dbReference type="InterPro" id="IPR036568">
    <property type="entry name" value="GGCT-like_sf"/>
</dbReference>
<dbReference type="EMBL" id="AQQY01000006">
    <property type="protein sequence ID" value="KCV81790.1"/>
    <property type="molecule type" value="Genomic_DNA"/>
</dbReference>
<comment type="catalytic activity">
    <reaction evidence="12">
        <text>ADP-D-ribose + H2O = D-ribose 5-phosphate + AMP + 2 H(+)</text>
        <dbReference type="Rhea" id="RHEA:10412"/>
        <dbReference type="ChEBI" id="CHEBI:15377"/>
        <dbReference type="ChEBI" id="CHEBI:15378"/>
        <dbReference type="ChEBI" id="CHEBI:57967"/>
        <dbReference type="ChEBI" id="CHEBI:78346"/>
        <dbReference type="ChEBI" id="CHEBI:456215"/>
        <dbReference type="EC" id="3.6.1.13"/>
    </reaction>
</comment>
<dbReference type="EC" id="3.6.1.13" evidence="3"/>
<evidence type="ECO:0000256" key="9">
    <source>
        <dbReference type="ARBA" id="ARBA00030162"/>
    </source>
</evidence>
<evidence type="ECO:0000256" key="6">
    <source>
        <dbReference type="ARBA" id="ARBA00022801"/>
    </source>
</evidence>
<dbReference type="Gene3D" id="3.90.79.10">
    <property type="entry name" value="Nucleoside Triphosphate Pyrophosphohydrolase"/>
    <property type="match status" value="1"/>
</dbReference>
<dbReference type="GO" id="GO:0047631">
    <property type="term" value="F:ADP-ribose diphosphatase activity"/>
    <property type="evidence" value="ECO:0007669"/>
    <property type="project" value="UniProtKB-EC"/>
</dbReference>
<evidence type="ECO:0000313" key="16">
    <source>
        <dbReference type="EMBL" id="KCV81790.1"/>
    </source>
</evidence>
<comment type="similarity">
    <text evidence="2">Belongs to the Nudix hydrolase family. NudF subfamily.</text>
</comment>
<feature type="binding site" evidence="13">
    <location>
        <position position="281"/>
    </location>
    <ligand>
        <name>Mg(2+)</name>
        <dbReference type="ChEBI" id="CHEBI:18420"/>
        <label>1</label>
    </ligand>
</feature>
<evidence type="ECO:0000256" key="11">
    <source>
        <dbReference type="ARBA" id="ARBA00033056"/>
    </source>
</evidence>
<evidence type="ECO:0000259" key="15">
    <source>
        <dbReference type="PROSITE" id="PS51462"/>
    </source>
</evidence>
<dbReference type="InterPro" id="IPR004385">
    <property type="entry name" value="NDP_pyrophosphatase"/>
</dbReference>
<dbReference type="PROSITE" id="PS00893">
    <property type="entry name" value="NUDIX_BOX"/>
    <property type="match status" value="1"/>
</dbReference>
<comment type="function">
    <text evidence="8">Acts on ADP-mannose and ADP-glucose as well as ADP-ribose. Prevents glycogen biosynthesis. The reaction catalyzed by this enzyme is a limiting step of the gluconeogenic process.</text>
</comment>
<dbReference type="InterPro" id="IPR020084">
    <property type="entry name" value="NUDIX_hydrolase_CS"/>
</dbReference>
<evidence type="ECO:0000256" key="13">
    <source>
        <dbReference type="PIRSR" id="PIRSR604385-2"/>
    </source>
</evidence>
<evidence type="ECO:0000256" key="12">
    <source>
        <dbReference type="ARBA" id="ARBA00049546"/>
    </source>
</evidence>
<keyword evidence="5 13" id="KW-0479">Metal-binding</keyword>
<reference evidence="16 17" key="1">
    <citation type="submission" date="2013-04" db="EMBL/GenBank/DDBJ databases">
        <title>Shimia sp. 22II-S11-Z10 Genome Sequencing.</title>
        <authorList>
            <person name="Lai Q."/>
            <person name="Li G."/>
            <person name="Shao Z."/>
        </authorList>
    </citation>
    <scope>NUCLEOTIDE SEQUENCE [LARGE SCALE GENOMIC DNA]</scope>
    <source>
        <strain evidence="17">22II-S11-Z10</strain>
    </source>
</reference>
<dbReference type="InterPro" id="IPR000086">
    <property type="entry name" value="NUDIX_hydrolase_dom"/>
</dbReference>
<dbReference type="RefSeq" id="WP_035251284.1">
    <property type="nucleotide sequence ID" value="NZ_AQQY01000006.1"/>
</dbReference>
<evidence type="ECO:0000256" key="2">
    <source>
        <dbReference type="ARBA" id="ARBA00007482"/>
    </source>
</evidence>
<dbReference type="GO" id="GO:0046872">
    <property type="term" value="F:metal ion binding"/>
    <property type="evidence" value="ECO:0007669"/>
    <property type="project" value="UniProtKB-KW"/>
</dbReference>
<dbReference type="STRING" id="1461693.ATO10_10605"/>
<keyword evidence="17" id="KW-1185">Reference proteome</keyword>
<dbReference type="SUPFAM" id="SSF55811">
    <property type="entry name" value="Nudix"/>
    <property type="match status" value="1"/>
</dbReference>
<dbReference type="OrthoDB" id="5292471at2"/>
<dbReference type="InterPro" id="IPR009288">
    <property type="entry name" value="AIG2-like_dom"/>
</dbReference>
<sequence>MTDLFLFGTLRHQPLLQRILGEEGALPALEPAFLPGHDTRWVAGRGHPVLVDAPEARAEGLLARDVSPAALDRLAFYEAGQGYHPQTRTVETQSGPVAAQVWLPQHAVTPGGTFDLSDWQMRWADVADVAAAEVMSHFGQSAPDAVAKRYLPIRARAAARVNARQSAPTTLRRHAAREDVEVIRHRQAYAHFFSVEEYELRHRKFDGSISAPLDRAVFVSTDAVTVLPYDPVRDRVLLIEQFRMGPFGRGDQQCWSLEAIAGRIEPGEPTEETARREAMEEAGLEIGEMRRIGSYYASPGAKSEYIFSYLALCDLPDSAAGLGGLLSEGEDIRAHVISYDHAMALLQSGEVENSPLMVSLQWLALHREELRASA</sequence>
<dbReference type="GO" id="GO:0019693">
    <property type="term" value="P:ribose phosphate metabolic process"/>
    <property type="evidence" value="ECO:0007669"/>
    <property type="project" value="TreeGrafter"/>
</dbReference>
<dbReference type="CDD" id="cd06661">
    <property type="entry name" value="GGCT_like"/>
    <property type="match status" value="1"/>
</dbReference>
<accession>A0A058ZKQ7</accession>
<feature type="short sequence motif" description="Nudix box" evidence="14">
    <location>
        <begin position="262"/>
        <end position="284"/>
    </location>
</feature>
<evidence type="ECO:0000256" key="10">
    <source>
        <dbReference type="ARBA" id="ARBA00030308"/>
    </source>
</evidence>
<comment type="caution">
    <text evidence="16">The sequence shown here is derived from an EMBL/GenBank/DDBJ whole genome shotgun (WGS) entry which is preliminary data.</text>
</comment>
<dbReference type="GO" id="GO:0006753">
    <property type="term" value="P:nucleoside phosphate metabolic process"/>
    <property type="evidence" value="ECO:0007669"/>
    <property type="project" value="TreeGrafter"/>
</dbReference>
<dbReference type="PANTHER" id="PTHR11839:SF5">
    <property type="entry name" value="ADP-RIBOSE PYROPHOSPHATASE"/>
    <property type="match status" value="1"/>
</dbReference>
<evidence type="ECO:0000256" key="8">
    <source>
        <dbReference type="ARBA" id="ARBA00025164"/>
    </source>
</evidence>
<keyword evidence="7 13" id="KW-0460">Magnesium</keyword>
<dbReference type="eggNOG" id="COG0494">
    <property type="taxonomic scope" value="Bacteria"/>
</dbReference>
<organism evidence="16 17">
    <name type="scientific">Actibacterium atlanticum</name>
    <dbReference type="NCBI Taxonomy" id="1461693"/>
    <lineage>
        <taxon>Bacteria</taxon>
        <taxon>Pseudomonadati</taxon>
        <taxon>Pseudomonadota</taxon>
        <taxon>Alphaproteobacteria</taxon>
        <taxon>Rhodobacterales</taxon>
        <taxon>Roseobacteraceae</taxon>
        <taxon>Actibacterium</taxon>
    </lineage>
</organism>
<dbReference type="Pfam" id="PF00293">
    <property type="entry name" value="NUDIX"/>
    <property type="match status" value="1"/>
</dbReference>